<comment type="subunit">
    <text evidence="5">Mammalian complex I is composed of 45 different subunits. This is a component of the iron-sulfur (IP) fragment of the enzyme.</text>
</comment>
<evidence type="ECO:0000256" key="9">
    <source>
        <dbReference type="ARBA" id="ARBA00022792"/>
    </source>
</evidence>
<feature type="disulfide bond" evidence="16">
    <location>
        <begin position="55"/>
        <end position="65"/>
    </location>
</feature>
<dbReference type="EMBL" id="JAEPQZ010000012">
    <property type="protein sequence ID" value="KAG2175012.1"/>
    <property type="molecule type" value="Genomic_DNA"/>
</dbReference>
<keyword evidence="19" id="KW-1185">Reference proteome</keyword>
<evidence type="ECO:0000256" key="4">
    <source>
        <dbReference type="ARBA" id="ARBA00007372"/>
    </source>
</evidence>
<evidence type="ECO:0000313" key="18">
    <source>
        <dbReference type="EMBL" id="KAG2175012.1"/>
    </source>
</evidence>
<keyword evidence="10" id="KW-0249">Electron transport</keyword>
<reference evidence="18" key="1">
    <citation type="submission" date="2020-12" db="EMBL/GenBank/DDBJ databases">
        <title>Metabolic potential, ecology and presence of endohyphal bacteria is reflected in genomic diversity of Mucoromycotina.</title>
        <authorList>
            <person name="Muszewska A."/>
            <person name="Okrasinska A."/>
            <person name="Steczkiewicz K."/>
            <person name="Drgas O."/>
            <person name="Orlowska M."/>
            <person name="Perlinska-Lenart U."/>
            <person name="Aleksandrzak-Piekarczyk T."/>
            <person name="Szatraj K."/>
            <person name="Zielenkiewicz U."/>
            <person name="Pilsyk S."/>
            <person name="Malc E."/>
            <person name="Mieczkowski P."/>
            <person name="Kruszewska J.S."/>
            <person name="Biernat P."/>
            <person name="Pawlowska J."/>
        </authorList>
    </citation>
    <scope>NUCLEOTIDE SEQUENCE</scope>
    <source>
        <strain evidence="18">WA0000067209</strain>
    </source>
</reference>
<dbReference type="InterPro" id="IPR019342">
    <property type="entry name" value="NADH_UbQ_OxRdtase_FeS-su5"/>
</dbReference>
<evidence type="ECO:0000256" key="3">
    <source>
        <dbReference type="ARBA" id="ARBA00004637"/>
    </source>
</evidence>
<evidence type="ECO:0000256" key="12">
    <source>
        <dbReference type="ARBA" id="ARBA00023136"/>
    </source>
</evidence>
<accession>A0A8H7UB32</accession>
<evidence type="ECO:0000256" key="1">
    <source>
        <dbReference type="ARBA" id="ARBA00003195"/>
    </source>
</evidence>
<evidence type="ECO:0000256" key="11">
    <source>
        <dbReference type="ARBA" id="ARBA00023128"/>
    </source>
</evidence>
<evidence type="ECO:0000256" key="10">
    <source>
        <dbReference type="ARBA" id="ARBA00022982"/>
    </source>
</evidence>
<feature type="disulfide bond" evidence="16">
    <location>
        <begin position="45"/>
        <end position="75"/>
    </location>
</feature>
<comment type="function">
    <text evidence="1">Accessory subunit of the mitochondrial membrane respiratory chain NADH dehydrogenase (Complex I), that is believed not to be involved in catalysis. Complex I functions in the transfer of electrons from NADH to the respiratory chain. The immediate electron acceptor for the enzyme is believed to be ubiquinone.</text>
</comment>
<evidence type="ECO:0000256" key="13">
    <source>
        <dbReference type="ARBA" id="ARBA00023157"/>
    </source>
</evidence>
<dbReference type="OrthoDB" id="9992197at2759"/>
<dbReference type="GO" id="GO:0032981">
    <property type="term" value="P:mitochondrial respiratory chain complex I assembly"/>
    <property type="evidence" value="ECO:0007669"/>
    <property type="project" value="TreeGrafter"/>
</dbReference>
<feature type="region of interest" description="Disordered" evidence="17">
    <location>
        <begin position="92"/>
        <end position="136"/>
    </location>
</feature>
<comment type="subcellular location">
    <subcellularLocation>
        <location evidence="3">Mitochondrion inner membrane</location>
        <topology evidence="3">Peripheral membrane protein</topology>
    </subcellularLocation>
    <subcellularLocation>
        <location evidence="2">Mitochondrion intermembrane space</location>
    </subcellularLocation>
</comment>
<evidence type="ECO:0000256" key="5">
    <source>
        <dbReference type="ARBA" id="ARBA00011261"/>
    </source>
</evidence>
<feature type="compositionally biased region" description="Basic and acidic residues" evidence="17">
    <location>
        <begin position="126"/>
        <end position="136"/>
    </location>
</feature>
<evidence type="ECO:0000256" key="16">
    <source>
        <dbReference type="PIRSR" id="PIRSR619342-50"/>
    </source>
</evidence>
<comment type="caution">
    <text evidence="18">The sequence shown here is derived from an EMBL/GenBank/DDBJ whole genome shotgun (WGS) entry which is preliminary data.</text>
</comment>
<evidence type="ECO:0000256" key="6">
    <source>
        <dbReference type="ARBA" id="ARBA00013482"/>
    </source>
</evidence>
<evidence type="ECO:0000256" key="14">
    <source>
        <dbReference type="ARBA" id="ARBA00031222"/>
    </source>
</evidence>
<protein>
    <recommendedName>
        <fullName evidence="6">NADH dehydrogenase [ubiquinone] iron-sulfur protein 5</fullName>
    </recommendedName>
    <alternativeName>
        <fullName evidence="14">Complex I-15 kDa</fullName>
    </alternativeName>
    <alternativeName>
        <fullName evidence="15">NADH-ubiquinone oxidoreductase 15 kDa subunit</fullName>
    </alternativeName>
</protein>
<organism evidence="18 19">
    <name type="scientific">Mortierella isabellina</name>
    <name type="common">Filamentous fungus</name>
    <name type="synonym">Umbelopsis isabellina</name>
    <dbReference type="NCBI Taxonomy" id="91625"/>
    <lineage>
        <taxon>Eukaryota</taxon>
        <taxon>Fungi</taxon>
        <taxon>Fungi incertae sedis</taxon>
        <taxon>Mucoromycota</taxon>
        <taxon>Mucoromycotina</taxon>
        <taxon>Umbelopsidomycetes</taxon>
        <taxon>Umbelopsidales</taxon>
        <taxon>Umbelopsidaceae</taxon>
        <taxon>Umbelopsis</taxon>
    </lineage>
</organism>
<sequence>MASGFGYNGDTKHALFSTTIEASHETSPCLTYIAFHLFISGRGRCFNFWQEFNKCYAMADAPQDCIAQRDDYLECLHHTKEIARATRIKAEELKQADKKRKEEAEGRKASDSAAKSNLPKLNIIDEQQKQPEAVKA</sequence>
<dbReference type="GO" id="GO:0005743">
    <property type="term" value="C:mitochondrial inner membrane"/>
    <property type="evidence" value="ECO:0007669"/>
    <property type="project" value="UniProtKB-SubCell"/>
</dbReference>
<feature type="compositionally biased region" description="Basic and acidic residues" evidence="17">
    <location>
        <begin position="92"/>
        <end position="110"/>
    </location>
</feature>
<keyword evidence="12" id="KW-0472">Membrane</keyword>
<dbReference type="PANTHER" id="PTHR15224:SF1">
    <property type="entry name" value="NADH DEHYDROGENASE [UBIQUINONE] IRON-SULFUR PROTEIN 5"/>
    <property type="match status" value="1"/>
</dbReference>
<dbReference type="Proteomes" id="UP000654370">
    <property type="component" value="Unassembled WGS sequence"/>
</dbReference>
<keyword evidence="11" id="KW-0496">Mitochondrion</keyword>
<evidence type="ECO:0000256" key="8">
    <source>
        <dbReference type="ARBA" id="ARBA00022660"/>
    </source>
</evidence>
<gene>
    <name evidence="18" type="ORF">INT43_006074</name>
</gene>
<dbReference type="GO" id="GO:0005758">
    <property type="term" value="C:mitochondrial intermembrane space"/>
    <property type="evidence" value="ECO:0007669"/>
    <property type="project" value="UniProtKB-SubCell"/>
</dbReference>
<dbReference type="AlphaFoldDB" id="A0A8H7UB32"/>
<evidence type="ECO:0000256" key="15">
    <source>
        <dbReference type="ARBA" id="ARBA00032739"/>
    </source>
</evidence>
<keyword evidence="9" id="KW-0999">Mitochondrion inner membrane</keyword>
<dbReference type="PANTHER" id="PTHR15224">
    <property type="entry name" value="NADH DEHYDROGENASE [UBIQUINONE] IRON-SULFUR PROTEIN 5"/>
    <property type="match status" value="1"/>
</dbReference>
<keyword evidence="7" id="KW-0813">Transport</keyword>
<keyword evidence="8" id="KW-0679">Respiratory chain</keyword>
<evidence type="ECO:0000256" key="2">
    <source>
        <dbReference type="ARBA" id="ARBA00004569"/>
    </source>
</evidence>
<evidence type="ECO:0000313" key="19">
    <source>
        <dbReference type="Proteomes" id="UP000654370"/>
    </source>
</evidence>
<keyword evidence="13 16" id="KW-1015">Disulfide bond</keyword>
<evidence type="ECO:0000256" key="7">
    <source>
        <dbReference type="ARBA" id="ARBA00022448"/>
    </source>
</evidence>
<comment type="similarity">
    <text evidence="4">Belongs to the complex I NDUFS5 subunit family.</text>
</comment>
<evidence type="ECO:0000256" key="17">
    <source>
        <dbReference type="SAM" id="MobiDB-lite"/>
    </source>
</evidence>
<proteinExistence type="inferred from homology"/>
<name>A0A8H7UB32_MORIS</name>
<dbReference type="CDD" id="cd24141">
    <property type="entry name" value="NDUFS5-like"/>
    <property type="match status" value="1"/>
</dbReference>